<protein>
    <recommendedName>
        <fullName evidence="4">Retrotransposon gag domain-containing protein</fullName>
    </recommendedName>
</protein>
<evidence type="ECO:0000256" key="1">
    <source>
        <dbReference type="SAM" id="MobiDB-lite"/>
    </source>
</evidence>
<organism evidence="2 3">
    <name type="scientific">Mucuna pruriens</name>
    <name type="common">Velvet bean</name>
    <name type="synonym">Dolichos pruriens</name>
    <dbReference type="NCBI Taxonomy" id="157652"/>
    <lineage>
        <taxon>Eukaryota</taxon>
        <taxon>Viridiplantae</taxon>
        <taxon>Streptophyta</taxon>
        <taxon>Embryophyta</taxon>
        <taxon>Tracheophyta</taxon>
        <taxon>Spermatophyta</taxon>
        <taxon>Magnoliopsida</taxon>
        <taxon>eudicotyledons</taxon>
        <taxon>Gunneridae</taxon>
        <taxon>Pentapetalae</taxon>
        <taxon>rosids</taxon>
        <taxon>fabids</taxon>
        <taxon>Fabales</taxon>
        <taxon>Fabaceae</taxon>
        <taxon>Papilionoideae</taxon>
        <taxon>50 kb inversion clade</taxon>
        <taxon>NPAAA clade</taxon>
        <taxon>indigoferoid/millettioid clade</taxon>
        <taxon>Phaseoleae</taxon>
        <taxon>Mucuna</taxon>
    </lineage>
</organism>
<proteinExistence type="predicted"/>
<comment type="caution">
    <text evidence="2">The sequence shown here is derived from an EMBL/GenBank/DDBJ whole genome shotgun (WGS) entry which is preliminary data.</text>
</comment>
<dbReference type="OrthoDB" id="1934635at2759"/>
<evidence type="ECO:0000313" key="2">
    <source>
        <dbReference type="EMBL" id="RDY06696.1"/>
    </source>
</evidence>
<keyword evidence="3" id="KW-1185">Reference proteome</keyword>
<feature type="compositionally biased region" description="Basic and acidic residues" evidence="1">
    <location>
        <begin position="103"/>
        <end position="123"/>
    </location>
</feature>
<dbReference type="Proteomes" id="UP000257109">
    <property type="component" value="Unassembled WGS sequence"/>
</dbReference>
<sequence>MKKSLIKKGERRDIRNLIMNEGGTLIHLTKMRGRSRWSHMSSKTELRSHFVPTSYARDLYNRLQRMYQGFKSIEEYKRDIERNLGYSGAVPLCHYGGLTKEAPNLKERGKEKESERPSKDKSSKKGSSIPQGHRRRCYLLCSIIINGGNNVNVASLRLVEKLKLKLPTLAHHKP</sequence>
<feature type="region of interest" description="Disordered" evidence="1">
    <location>
        <begin position="101"/>
        <end position="131"/>
    </location>
</feature>
<gene>
    <name evidence="2" type="ORF">CR513_09280</name>
</gene>
<accession>A0A371HV77</accession>
<reference evidence="2" key="1">
    <citation type="submission" date="2018-05" db="EMBL/GenBank/DDBJ databases">
        <title>Draft genome of Mucuna pruriens seed.</title>
        <authorList>
            <person name="Nnadi N.E."/>
            <person name="Vos R."/>
            <person name="Hasami M.H."/>
            <person name="Devisetty U.K."/>
            <person name="Aguiy J.C."/>
        </authorList>
    </citation>
    <scope>NUCLEOTIDE SEQUENCE [LARGE SCALE GENOMIC DNA]</scope>
    <source>
        <strain evidence="2">JCA_2017</strain>
    </source>
</reference>
<feature type="non-terminal residue" evidence="2">
    <location>
        <position position="1"/>
    </location>
</feature>
<dbReference type="EMBL" id="QJKJ01001634">
    <property type="protein sequence ID" value="RDY06696.1"/>
    <property type="molecule type" value="Genomic_DNA"/>
</dbReference>
<name>A0A371HV77_MUCPR</name>
<evidence type="ECO:0008006" key="4">
    <source>
        <dbReference type="Google" id="ProtNLM"/>
    </source>
</evidence>
<dbReference type="AlphaFoldDB" id="A0A371HV77"/>
<evidence type="ECO:0000313" key="3">
    <source>
        <dbReference type="Proteomes" id="UP000257109"/>
    </source>
</evidence>